<dbReference type="Gene3D" id="1.10.8.10">
    <property type="entry name" value="DNA helicase RuvA subunit, C-terminal domain"/>
    <property type="match status" value="1"/>
</dbReference>
<evidence type="ECO:0000259" key="7">
    <source>
        <dbReference type="Pfam" id="PF00889"/>
    </source>
</evidence>
<evidence type="ECO:0000313" key="8">
    <source>
        <dbReference type="EMBL" id="NNU26776.1"/>
    </source>
</evidence>
<evidence type="ECO:0000256" key="5">
    <source>
        <dbReference type="ARBA" id="ARBA00025453"/>
    </source>
</evidence>
<dbReference type="InterPro" id="IPR036402">
    <property type="entry name" value="EF-Ts_dimer_sf"/>
</dbReference>
<dbReference type="InterPro" id="IPR009060">
    <property type="entry name" value="UBA-like_sf"/>
</dbReference>
<evidence type="ECO:0000256" key="1">
    <source>
        <dbReference type="ARBA" id="ARBA00005532"/>
    </source>
</evidence>
<feature type="domain" description="Translation elongation factor EFTs/EF1B dimerisation" evidence="7">
    <location>
        <begin position="75"/>
        <end position="278"/>
    </location>
</feature>
<dbReference type="SUPFAM" id="SSF54713">
    <property type="entry name" value="Elongation factor Ts (EF-Ts), dimerisation domain"/>
    <property type="match status" value="1"/>
</dbReference>
<evidence type="ECO:0000313" key="9">
    <source>
        <dbReference type="Proteomes" id="UP000557204"/>
    </source>
</evidence>
<gene>
    <name evidence="6" type="primary">tsf</name>
    <name evidence="8" type="ORF">HLI28_04355</name>
</gene>
<feature type="region of interest" description="Involved in Mg(2+) ion dislocation from EF-Tu" evidence="6">
    <location>
        <begin position="84"/>
        <end position="87"/>
    </location>
</feature>
<dbReference type="Gene3D" id="3.30.479.20">
    <property type="entry name" value="Elongation factor Ts, dimerisation domain"/>
    <property type="match status" value="2"/>
</dbReference>
<reference evidence="8 9" key="1">
    <citation type="submission" date="2020-05" db="EMBL/GenBank/DDBJ databases">
        <title>Genome sequence of Isoptericola sp. JC619 isolated from Chilika lagoon, India.</title>
        <authorList>
            <person name="Kumar D."/>
            <person name="Appam K."/>
            <person name="Gandham S."/>
            <person name="Uppada J."/>
            <person name="Sasikala C."/>
            <person name="Venkata Ramana C."/>
        </authorList>
    </citation>
    <scope>NUCLEOTIDE SEQUENCE [LARGE SCALE GENOMIC DNA]</scope>
    <source>
        <strain evidence="8 9">JC619</strain>
    </source>
</reference>
<keyword evidence="9" id="KW-1185">Reference proteome</keyword>
<dbReference type="RefSeq" id="WP_171246293.1">
    <property type="nucleotide sequence ID" value="NZ_JABFAJ010000008.1"/>
</dbReference>
<keyword evidence="3 6" id="KW-0251">Elongation factor</keyword>
<dbReference type="CDD" id="cd14275">
    <property type="entry name" value="UBA_EF-Ts"/>
    <property type="match status" value="1"/>
</dbReference>
<name>A0A849JTQ4_9MICO</name>
<sequence length="279" mass="29034">MANYTAADIKALRERTGAGMLDVKKALDAADGNTDQAIEIIRKKGLAKAAKREGNTASEGLVAATITDAADGQVATMVELNAETDFVVKNENFVALADTVLQAAAAAGATDAESALAAPAGDSTVADTIAAQGATMGEKVVLRRVARVEGPKVTAYLHKTAKDLPPSIGVLVVTDAAGEEVAKDVAQHIAALAPQYLTRDDVPADIVEKEREIARERSIAEGKPEAALPKIVEGRLNGFFKEAVLVDQPLAKDTKTTVGKHVEAAGGQLLGFVRFRVGN</sequence>
<dbReference type="InterPro" id="IPR018101">
    <property type="entry name" value="Transl_elong_Ts_CS"/>
</dbReference>
<dbReference type="PROSITE" id="PS01126">
    <property type="entry name" value="EF_TS_1"/>
    <property type="match status" value="1"/>
</dbReference>
<dbReference type="PANTHER" id="PTHR11741:SF0">
    <property type="entry name" value="ELONGATION FACTOR TS, MITOCHONDRIAL"/>
    <property type="match status" value="1"/>
</dbReference>
<dbReference type="NCBIfam" id="TIGR00116">
    <property type="entry name" value="tsf"/>
    <property type="match status" value="1"/>
</dbReference>
<comment type="subcellular location">
    <subcellularLocation>
        <location evidence="6">Cytoplasm</location>
    </subcellularLocation>
</comment>
<dbReference type="Pfam" id="PF00889">
    <property type="entry name" value="EF_TS"/>
    <property type="match status" value="1"/>
</dbReference>
<dbReference type="Gene3D" id="1.10.286.20">
    <property type="match status" value="1"/>
</dbReference>
<dbReference type="FunFam" id="1.10.286.20:FF:000001">
    <property type="entry name" value="Elongation factor Ts"/>
    <property type="match status" value="1"/>
</dbReference>
<comment type="similarity">
    <text evidence="1 6">Belongs to the EF-Ts family.</text>
</comment>
<accession>A0A849JTQ4</accession>
<dbReference type="AlphaFoldDB" id="A0A849JTQ4"/>
<dbReference type="InterPro" id="IPR014039">
    <property type="entry name" value="Transl_elong_EFTs/EF1B_dimer"/>
</dbReference>
<keyword evidence="4 6" id="KW-0648">Protein biosynthesis</keyword>
<comment type="caution">
    <text evidence="8">The sequence shown here is derived from an EMBL/GenBank/DDBJ whole genome shotgun (WGS) entry which is preliminary data.</text>
</comment>
<evidence type="ECO:0000256" key="3">
    <source>
        <dbReference type="ARBA" id="ARBA00022768"/>
    </source>
</evidence>
<dbReference type="GO" id="GO:0005737">
    <property type="term" value="C:cytoplasm"/>
    <property type="evidence" value="ECO:0007669"/>
    <property type="project" value="UniProtKB-SubCell"/>
</dbReference>
<proteinExistence type="inferred from homology"/>
<evidence type="ECO:0000256" key="2">
    <source>
        <dbReference type="ARBA" id="ARBA00016956"/>
    </source>
</evidence>
<dbReference type="EMBL" id="JABFAJ010000008">
    <property type="protein sequence ID" value="NNU26776.1"/>
    <property type="molecule type" value="Genomic_DNA"/>
</dbReference>
<dbReference type="PANTHER" id="PTHR11741">
    <property type="entry name" value="ELONGATION FACTOR TS"/>
    <property type="match status" value="1"/>
</dbReference>
<dbReference type="GO" id="GO:0003746">
    <property type="term" value="F:translation elongation factor activity"/>
    <property type="evidence" value="ECO:0007669"/>
    <property type="project" value="UniProtKB-UniRule"/>
</dbReference>
<organism evidence="8 9">
    <name type="scientific">Isoptericola sediminis</name>
    <dbReference type="NCBI Taxonomy" id="2733572"/>
    <lineage>
        <taxon>Bacteria</taxon>
        <taxon>Bacillati</taxon>
        <taxon>Actinomycetota</taxon>
        <taxon>Actinomycetes</taxon>
        <taxon>Micrococcales</taxon>
        <taxon>Promicromonosporaceae</taxon>
        <taxon>Isoptericola</taxon>
    </lineage>
</organism>
<dbReference type="Proteomes" id="UP000557204">
    <property type="component" value="Unassembled WGS sequence"/>
</dbReference>
<keyword evidence="6" id="KW-0963">Cytoplasm</keyword>
<comment type="function">
    <text evidence="5 6">Associates with the EF-Tu.GDP complex and induces the exchange of GDP to GTP. It remains bound to the aminoacyl-tRNA.EF-Tu.GTP complex up to the GTP hydrolysis stage on the ribosome.</text>
</comment>
<protein>
    <recommendedName>
        <fullName evidence="2 6">Elongation factor Ts</fullName>
        <shortName evidence="6">EF-Ts</shortName>
    </recommendedName>
</protein>
<dbReference type="InterPro" id="IPR001816">
    <property type="entry name" value="Transl_elong_EFTs/EF1B"/>
</dbReference>
<evidence type="ECO:0000256" key="4">
    <source>
        <dbReference type="ARBA" id="ARBA00022917"/>
    </source>
</evidence>
<dbReference type="HAMAP" id="MF_00050">
    <property type="entry name" value="EF_Ts"/>
    <property type="match status" value="1"/>
</dbReference>
<evidence type="ECO:0000256" key="6">
    <source>
        <dbReference type="HAMAP-Rule" id="MF_00050"/>
    </source>
</evidence>
<dbReference type="SUPFAM" id="SSF46934">
    <property type="entry name" value="UBA-like"/>
    <property type="match status" value="1"/>
</dbReference>
<dbReference type="FunFam" id="1.10.8.10:FF:000001">
    <property type="entry name" value="Elongation factor Ts"/>
    <property type="match status" value="1"/>
</dbReference>